<keyword evidence="2" id="KW-1185">Reference proteome</keyword>
<accession>A0A1D2VGU2</accession>
<dbReference type="GeneID" id="30967028"/>
<dbReference type="Proteomes" id="UP000095038">
    <property type="component" value="Unassembled WGS sequence"/>
</dbReference>
<evidence type="ECO:0000313" key="1">
    <source>
        <dbReference type="EMBL" id="ODV60891.1"/>
    </source>
</evidence>
<gene>
    <name evidence="1" type="ORF">ASCRUDRAFT_76242</name>
</gene>
<reference evidence="2" key="1">
    <citation type="submission" date="2016-05" db="EMBL/GenBank/DDBJ databases">
        <title>Comparative genomics of biotechnologically important yeasts.</title>
        <authorList>
            <consortium name="DOE Joint Genome Institute"/>
            <person name="Riley R."/>
            <person name="Haridas S."/>
            <person name="Wolfe K.H."/>
            <person name="Lopes M.R."/>
            <person name="Hittinger C.T."/>
            <person name="Goker M."/>
            <person name="Salamov A."/>
            <person name="Wisecaver J."/>
            <person name="Long T.M."/>
            <person name="Aerts A.L."/>
            <person name="Barry K."/>
            <person name="Choi C."/>
            <person name="Clum A."/>
            <person name="Coughlan A.Y."/>
            <person name="Deshpande S."/>
            <person name="Douglass A.P."/>
            <person name="Hanson S.J."/>
            <person name="Klenk H.-P."/>
            <person name="Labutti K."/>
            <person name="Lapidus A."/>
            <person name="Lindquist E."/>
            <person name="Lipzen A."/>
            <person name="Meier-Kolthoff J.P."/>
            <person name="Ohm R.A."/>
            <person name="Otillar R.P."/>
            <person name="Pangilinan J."/>
            <person name="Peng Y."/>
            <person name="Rokas A."/>
            <person name="Rosa C.A."/>
            <person name="Scheuner C."/>
            <person name="Sibirny A.A."/>
            <person name="Slot J.C."/>
            <person name="Stielow J.B."/>
            <person name="Sun H."/>
            <person name="Kurtzman C.P."/>
            <person name="Blackwell M."/>
            <person name="Grigoriev I.V."/>
            <person name="Jeffries T.W."/>
        </authorList>
    </citation>
    <scope>NUCLEOTIDE SEQUENCE [LARGE SCALE GENOMIC DNA]</scope>
    <source>
        <strain evidence="2">DSM 1968</strain>
    </source>
</reference>
<dbReference type="RefSeq" id="XP_020047198.1">
    <property type="nucleotide sequence ID" value="XM_020193392.1"/>
</dbReference>
<organism evidence="1 2">
    <name type="scientific">Ascoidea rubescens DSM 1968</name>
    <dbReference type="NCBI Taxonomy" id="1344418"/>
    <lineage>
        <taxon>Eukaryota</taxon>
        <taxon>Fungi</taxon>
        <taxon>Dikarya</taxon>
        <taxon>Ascomycota</taxon>
        <taxon>Saccharomycotina</taxon>
        <taxon>Saccharomycetes</taxon>
        <taxon>Ascoideaceae</taxon>
        <taxon>Ascoidea</taxon>
    </lineage>
</organism>
<sequence length="613" mass="72655">MIDRLPVDIIEAIINFIIESDNYPLHSLDNELENVDVRATFINPSIKYQYLNYFKYLNNKTNSNLLSLSLVNRRFNKILKYYFFRAFSFVRNSEFESKLKRKIIERKFNIWLENFIKLYYRDSNPTPNLNINNSFLSYINFLEIGSNDFFKLTNNLISNVHNLKLLGTINGNYKHIIDNGLFRHNKLSAVDPNNNNSHKLSLNYLSMTLGDWYYMSIVFNKVDLTYLKRLDLLIDFKLFDALKDQNDLNDISNLKVFDFFCLNLLKNLVELNLFIKSTFLVINWKFISQFIQFYAQSLQKLSIRHSNISNSLSVSSILNNFNTNDPTANKNFENFEYFFNTIKNMKKLLKLSIDFKLLRQTNLSAYLNLKNHKTIKASTIENYTDFDGLILEIVEPALITPLINEHESLLIKFIKNLPPINTISLVFGKQFNSIYKGELLLLKNLINHLKDHNKYKIQYIQLEFAWNAIDQQYLNEVNSSNKFKINQFDFNGLKLTSLRNIRKIYNLEIPSYSRTDYCSPNFRLPERYKIYYKRNSCDQGLRENQMILDFENQNQELNENENSSGNTFKIQYYELLIDDLNCYRQSEDFWSTEISFNDSTTYSEPVQLSSIWD</sequence>
<evidence type="ECO:0000313" key="2">
    <source>
        <dbReference type="Proteomes" id="UP000095038"/>
    </source>
</evidence>
<dbReference type="InParanoid" id="A0A1D2VGU2"/>
<proteinExistence type="predicted"/>
<name>A0A1D2VGU2_9ASCO</name>
<dbReference type="EMBL" id="KV454481">
    <property type="protein sequence ID" value="ODV60891.1"/>
    <property type="molecule type" value="Genomic_DNA"/>
</dbReference>
<protein>
    <submittedName>
        <fullName evidence="1">Uncharacterized protein</fullName>
    </submittedName>
</protein>
<dbReference type="AlphaFoldDB" id="A0A1D2VGU2"/>